<dbReference type="GO" id="GO:0000976">
    <property type="term" value="F:transcription cis-regulatory region binding"/>
    <property type="evidence" value="ECO:0007669"/>
    <property type="project" value="TreeGrafter"/>
</dbReference>
<dbReference type="InterPro" id="IPR018490">
    <property type="entry name" value="cNMP-bd_dom_sf"/>
</dbReference>
<feature type="domain" description="Cyclic nucleotide-binding" evidence="7">
    <location>
        <begin position="161"/>
        <end position="243"/>
    </location>
</feature>
<feature type="domain" description="HTH crp-type" evidence="9">
    <location>
        <begin position="274"/>
        <end position="343"/>
    </location>
</feature>
<dbReference type="OrthoDB" id="9127033at2"/>
<dbReference type="GO" id="GO:0000156">
    <property type="term" value="F:phosphorelay response regulator activity"/>
    <property type="evidence" value="ECO:0007669"/>
    <property type="project" value="TreeGrafter"/>
</dbReference>
<evidence type="ECO:0000256" key="2">
    <source>
        <dbReference type="ARBA" id="ARBA00023012"/>
    </source>
</evidence>
<dbReference type="Pfam" id="PF00027">
    <property type="entry name" value="cNMP_binding"/>
    <property type="match status" value="1"/>
</dbReference>
<keyword evidence="5" id="KW-0804">Transcription</keyword>
<dbReference type="InterPro" id="IPR039420">
    <property type="entry name" value="WalR-like"/>
</dbReference>
<gene>
    <name evidence="10" type="ordered locus">Murru_2846</name>
</gene>
<dbReference type="PROSITE" id="PS50042">
    <property type="entry name" value="CNMP_BINDING_3"/>
    <property type="match status" value="1"/>
</dbReference>
<dbReference type="SMART" id="SM00100">
    <property type="entry name" value="cNMP"/>
    <property type="match status" value="1"/>
</dbReference>
<dbReference type="SMART" id="SM00419">
    <property type="entry name" value="HTH_CRP"/>
    <property type="match status" value="1"/>
</dbReference>
<dbReference type="HOGENOM" id="CLU_000445_70_2_10"/>
<dbReference type="PANTHER" id="PTHR48111">
    <property type="entry name" value="REGULATOR OF RPOS"/>
    <property type="match status" value="1"/>
</dbReference>
<dbReference type="InterPro" id="IPR001789">
    <property type="entry name" value="Sig_transdc_resp-reg_receiver"/>
</dbReference>
<evidence type="ECO:0000256" key="4">
    <source>
        <dbReference type="ARBA" id="ARBA00023125"/>
    </source>
</evidence>
<dbReference type="SMART" id="SM00448">
    <property type="entry name" value="REC"/>
    <property type="match status" value="1"/>
</dbReference>
<keyword evidence="4" id="KW-0238">DNA-binding</keyword>
<evidence type="ECO:0000259" key="9">
    <source>
        <dbReference type="PROSITE" id="PS51063"/>
    </source>
</evidence>
<evidence type="ECO:0000256" key="1">
    <source>
        <dbReference type="ARBA" id="ARBA00022553"/>
    </source>
</evidence>
<accession>G2PJ49</accession>
<dbReference type="Gene3D" id="3.40.50.2300">
    <property type="match status" value="1"/>
</dbReference>
<dbReference type="STRING" id="886377.Murru_2846"/>
<dbReference type="Pfam" id="PF00072">
    <property type="entry name" value="Response_reg"/>
    <property type="match status" value="1"/>
</dbReference>
<dbReference type="eggNOG" id="COG0664">
    <property type="taxonomic scope" value="Bacteria"/>
</dbReference>
<reference evidence="11" key="1">
    <citation type="submission" date="2011-08" db="EMBL/GenBank/DDBJ databases">
        <title>The complete genome of Muricauda ruestringensis DSM 13258.</title>
        <authorList>
            <person name="Lucas S."/>
            <person name="Han J."/>
            <person name="Lapidus A."/>
            <person name="Bruce D."/>
            <person name="Goodwin L."/>
            <person name="Pitluck S."/>
            <person name="Peters L."/>
            <person name="Kyrpides N."/>
            <person name="Mavromatis K."/>
            <person name="Ivanova N."/>
            <person name="Ovchinnikova G."/>
            <person name="Teshima H."/>
            <person name="Detter J.C."/>
            <person name="Tapia R."/>
            <person name="Han C."/>
            <person name="Land M."/>
            <person name="Hauser L."/>
            <person name="Markowitz V."/>
            <person name="Cheng J.-F."/>
            <person name="Hugenholtz P."/>
            <person name="Woyke T."/>
            <person name="Wu D."/>
            <person name="Spring S."/>
            <person name="Schroeder M."/>
            <person name="Brambilla E."/>
            <person name="Klenk H.-P."/>
            <person name="Eisen J.A."/>
        </authorList>
    </citation>
    <scope>NUCLEOTIDE SEQUENCE [LARGE SCALE GENOMIC DNA]</scope>
    <source>
        <strain evidence="11">DSM 13258 / LMG 19739 / B1</strain>
    </source>
</reference>
<dbReference type="RefSeq" id="WP_014034151.1">
    <property type="nucleotide sequence ID" value="NC_015945.1"/>
</dbReference>
<dbReference type="GO" id="GO:0006355">
    <property type="term" value="P:regulation of DNA-templated transcription"/>
    <property type="evidence" value="ECO:0007669"/>
    <property type="project" value="InterPro"/>
</dbReference>
<dbReference type="PROSITE" id="PS51063">
    <property type="entry name" value="HTH_CRP_2"/>
    <property type="match status" value="1"/>
</dbReference>
<sequence>MKKILLVEDDTSLRENVAELLELSGFNVCSASNGKIAVDKAIKEQPDLVLCDIMMPEMDGYEVLEQLSSIETTRYIPFIFVSAKTEKQDVRRGMNLGADDYLTKPFEEEELLSAIQCRLEKAKEMGVALAEYPKTTSQEQEIRSLNELKNFFDDHGQLFSFKKDETIYSKGDHSNMVYLILKGVVKSCGLDEEGKELITSVYSEDDFLGFTSLTDHLPYQEYASAMEEVELAGISKEKVKGILEDNKSVSLELMDVITGDLANIKNQLLQMAYSSVRKKTAQTLLMFSRAINKDKLEPLKISRSDLAGVAGIATESLIRTLSDFKHEGLITIENRNIMVLDKEALQNVN</sequence>
<dbReference type="GO" id="GO:0032993">
    <property type="term" value="C:protein-DNA complex"/>
    <property type="evidence" value="ECO:0007669"/>
    <property type="project" value="TreeGrafter"/>
</dbReference>
<evidence type="ECO:0000256" key="6">
    <source>
        <dbReference type="PROSITE-ProRule" id="PRU00169"/>
    </source>
</evidence>
<dbReference type="AlphaFoldDB" id="G2PJ49"/>
<evidence type="ECO:0000256" key="5">
    <source>
        <dbReference type="ARBA" id="ARBA00023163"/>
    </source>
</evidence>
<dbReference type="InterPro" id="IPR000595">
    <property type="entry name" value="cNMP-bd_dom"/>
</dbReference>
<evidence type="ECO:0000259" key="7">
    <source>
        <dbReference type="PROSITE" id="PS50042"/>
    </source>
</evidence>
<reference evidence="10 11" key="2">
    <citation type="journal article" date="2012" name="Stand. Genomic Sci.">
        <title>Complete genome sequence of the facultatively anaerobic, appendaged bacterium Muricauda ruestringensis type strain (B1(T)).</title>
        <authorList>
            <person name="Huntemann M."/>
            <person name="Teshima H."/>
            <person name="Lapidus A."/>
            <person name="Nolan M."/>
            <person name="Lucas S."/>
            <person name="Hammon N."/>
            <person name="Deshpande S."/>
            <person name="Cheng J.F."/>
            <person name="Tapia R."/>
            <person name="Goodwin L.A."/>
            <person name="Pitluck S."/>
            <person name="Liolios K."/>
            <person name="Pagani I."/>
            <person name="Ivanova N."/>
            <person name="Mavromatis K."/>
            <person name="Mikhailova N."/>
            <person name="Pati A."/>
            <person name="Chen A."/>
            <person name="Palaniappan K."/>
            <person name="Land M."/>
            <person name="Hauser L."/>
            <person name="Pan C."/>
            <person name="Brambilla E.M."/>
            <person name="Rohde M."/>
            <person name="Spring S."/>
            <person name="Goker M."/>
            <person name="Detter J.C."/>
            <person name="Bristow J."/>
            <person name="Eisen J.A."/>
            <person name="Markowitz V."/>
            <person name="Hugenholtz P."/>
            <person name="Kyrpides N.C."/>
            <person name="Klenk H.P."/>
            <person name="Woyke T."/>
        </authorList>
    </citation>
    <scope>NUCLEOTIDE SEQUENCE [LARGE SCALE GENOMIC DNA]</scope>
    <source>
        <strain evidence="11">DSM 13258 / LMG 19739 / B1</strain>
    </source>
</reference>
<dbReference type="GO" id="GO:0005829">
    <property type="term" value="C:cytosol"/>
    <property type="evidence" value="ECO:0007669"/>
    <property type="project" value="TreeGrafter"/>
</dbReference>
<name>G2PJ49_ALLRU</name>
<dbReference type="Gene3D" id="2.60.120.10">
    <property type="entry name" value="Jelly Rolls"/>
    <property type="match status" value="1"/>
</dbReference>
<dbReference type="InterPro" id="IPR036388">
    <property type="entry name" value="WH-like_DNA-bd_sf"/>
</dbReference>
<dbReference type="SUPFAM" id="SSF51206">
    <property type="entry name" value="cAMP-binding domain-like"/>
    <property type="match status" value="1"/>
</dbReference>
<dbReference type="InterPro" id="IPR012318">
    <property type="entry name" value="HTH_CRP"/>
</dbReference>
<dbReference type="EMBL" id="CP002999">
    <property type="protein sequence ID" value="AEM71870.1"/>
    <property type="molecule type" value="Genomic_DNA"/>
</dbReference>
<proteinExistence type="predicted"/>
<evidence type="ECO:0000256" key="3">
    <source>
        <dbReference type="ARBA" id="ARBA00023015"/>
    </source>
</evidence>
<dbReference type="InterPro" id="IPR036390">
    <property type="entry name" value="WH_DNA-bd_sf"/>
</dbReference>
<protein>
    <submittedName>
        <fullName evidence="10">Response regulator receiver protein</fullName>
    </submittedName>
</protein>
<evidence type="ECO:0000313" key="11">
    <source>
        <dbReference type="Proteomes" id="UP000008908"/>
    </source>
</evidence>
<dbReference type="Proteomes" id="UP000008908">
    <property type="component" value="Chromosome"/>
</dbReference>
<keyword evidence="1 6" id="KW-0597">Phosphoprotein</keyword>
<keyword evidence="3" id="KW-0805">Transcription regulation</keyword>
<dbReference type="PROSITE" id="PS50110">
    <property type="entry name" value="RESPONSE_REGULATORY"/>
    <property type="match status" value="1"/>
</dbReference>
<dbReference type="KEGG" id="mrs:Murru_2846"/>
<evidence type="ECO:0000313" key="10">
    <source>
        <dbReference type="EMBL" id="AEM71870.1"/>
    </source>
</evidence>
<dbReference type="InterPro" id="IPR011006">
    <property type="entry name" value="CheY-like_superfamily"/>
</dbReference>
<dbReference type="CDD" id="cd00038">
    <property type="entry name" value="CAP_ED"/>
    <property type="match status" value="1"/>
</dbReference>
<evidence type="ECO:0000259" key="8">
    <source>
        <dbReference type="PROSITE" id="PS50110"/>
    </source>
</evidence>
<keyword evidence="11" id="KW-1185">Reference proteome</keyword>
<dbReference type="SUPFAM" id="SSF52172">
    <property type="entry name" value="CheY-like"/>
    <property type="match status" value="1"/>
</dbReference>
<feature type="domain" description="Response regulatory" evidence="8">
    <location>
        <begin position="3"/>
        <end position="119"/>
    </location>
</feature>
<dbReference type="Gene3D" id="1.10.10.10">
    <property type="entry name" value="Winged helix-like DNA-binding domain superfamily/Winged helix DNA-binding domain"/>
    <property type="match status" value="1"/>
</dbReference>
<keyword evidence="2" id="KW-0902">Two-component regulatory system</keyword>
<organism evidence="10 11">
    <name type="scientific">Allomuricauda ruestringensis (strain DSM 13258 / CIP 107369 / LMG 19739 / B1)</name>
    <name type="common">Muricauda ruestringensis</name>
    <dbReference type="NCBI Taxonomy" id="886377"/>
    <lineage>
        <taxon>Bacteria</taxon>
        <taxon>Pseudomonadati</taxon>
        <taxon>Bacteroidota</taxon>
        <taxon>Flavobacteriia</taxon>
        <taxon>Flavobacteriales</taxon>
        <taxon>Flavobacteriaceae</taxon>
        <taxon>Flagellimonas</taxon>
    </lineage>
</organism>
<feature type="modified residue" description="4-aspartylphosphate" evidence="6">
    <location>
        <position position="52"/>
    </location>
</feature>
<dbReference type="SUPFAM" id="SSF46785">
    <property type="entry name" value="Winged helix' DNA-binding domain"/>
    <property type="match status" value="1"/>
</dbReference>
<dbReference type="CDD" id="cd17574">
    <property type="entry name" value="REC_OmpR"/>
    <property type="match status" value="1"/>
</dbReference>
<dbReference type="Pfam" id="PF13545">
    <property type="entry name" value="HTH_Crp_2"/>
    <property type="match status" value="1"/>
</dbReference>
<dbReference type="InterPro" id="IPR014710">
    <property type="entry name" value="RmlC-like_jellyroll"/>
</dbReference>
<dbReference type="PANTHER" id="PTHR48111:SF1">
    <property type="entry name" value="TWO-COMPONENT RESPONSE REGULATOR ORR33"/>
    <property type="match status" value="1"/>
</dbReference>
<dbReference type="eggNOG" id="COG0745">
    <property type="taxonomic scope" value="Bacteria"/>
</dbReference>